<accession>A0A9W9Q3G3</accession>
<reference evidence="7" key="2">
    <citation type="journal article" date="2023" name="IMA Fungus">
        <title>Comparative genomic study of the Penicillium genus elucidates a diverse pangenome and 15 lateral gene transfer events.</title>
        <authorList>
            <person name="Petersen C."/>
            <person name="Sorensen T."/>
            <person name="Nielsen M.R."/>
            <person name="Sondergaard T.E."/>
            <person name="Sorensen J.L."/>
            <person name="Fitzpatrick D.A."/>
            <person name="Frisvad J.C."/>
            <person name="Nielsen K.L."/>
        </authorList>
    </citation>
    <scope>NUCLEOTIDE SEQUENCE</scope>
    <source>
        <strain evidence="7">IBT 21472</strain>
    </source>
</reference>
<keyword evidence="2" id="KW-0862">Zinc</keyword>
<dbReference type="Proteomes" id="UP001147746">
    <property type="component" value="Unassembled WGS sequence"/>
</dbReference>
<evidence type="ECO:0000313" key="7">
    <source>
        <dbReference type="EMBL" id="KAJ5323875.1"/>
    </source>
</evidence>
<name>A0A9W9Q3G3_9EURO</name>
<feature type="compositionally biased region" description="Polar residues" evidence="6">
    <location>
        <begin position="61"/>
        <end position="80"/>
    </location>
</feature>
<evidence type="ECO:0000256" key="3">
    <source>
        <dbReference type="ARBA" id="ARBA00023015"/>
    </source>
</evidence>
<feature type="region of interest" description="Disordered" evidence="6">
    <location>
        <begin position="59"/>
        <end position="80"/>
    </location>
</feature>
<keyword evidence="8" id="KW-1185">Reference proteome</keyword>
<feature type="region of interest" description="Disordered" evidence="6">
    <location>
        <begin position="1"/>
        <end position="28"/>
    </location>
</feature>
<dbReference type="EMBL" id="JAPZBO010000002">
    <property type="protein sequence ID" value="KAJ5323875.1"/>
    <property type="molecule type" value="Genomic_DNA"/>
</dbReference>
<dbReference type="AlphaFoldDB" id="A0A9W9Q3G3"/>
<gene>
    <name evidence="7" type="ORF">N7476_002475</name>
</gene>
<dbReference type="PANTHER" id="PTHR47660:SF2">
    <property type="entry name" value="TRANSCRIPTION FACTOR WITH C2H2 AND ZN(2)-CYS(6) DNA BINDING DOMAIN (EUROFUNG)"/>
    <property type="match status" value="1"/>
</dbReference>
<sequence length="386" mass="43475">MGAASVSFDALPGENDMAAAGPSTQTPDLPDYSEFMQFLSLPDSFDMSVVNESPVELRTPKSLNSMSSTQIPGPQLSQRERSLQQGSLTGKLLLGRLTVYTRMMADPKTLPPFIHPPCSLDSNDECPPDLPHQCLPEALAVCANLTKMFYSNMQGSHSFAWKQICTHLRQMSEEYESYDNERMLQALQAAMVYGILCSRCTESVSSDDTAWMVATIERFAEEIYDLRTWGLDIDHLCSSRPKWVFVESLRRIGCLLYLFDLLLHLDTETPSRGDCDDFFDMPLPCGSELWQPTSDKEWKKRYREHVAAKQKEGRKGLTLRDLFLFKQSSARGENIVKSGSSNGEEELAEWCERADDLSMLLWMALTVEGEGQSHVYPKGRGMTELS</sequence>
<evidence type="ECO:0000256" key="5">
    <source>
        <dbReference type="ARBA" id="ARBA00023242"/>
    </source>
</evidence>
<evidence type="ECO:0000256" key="4">
    <source>
        <dbReference type="ARBA" id="ARBA00023163"/>
    </source>
</evidence>
<comment type="caution">
    <text evidence="7">The sequence shown here is derived from an EMBL/GenBank/DDBJ whole genome shotgun (WGS) entry which is preliminary data.</text>
</comment>
<keyword evidence="1" id="KW-0479">Metal-binding</keyword>
<evidence type="ECO:0000256" key="2">
    <source>
        <dbReference type="ARBA" id="ARBA00022833"/>
    </source>
</evidence>
<dbReference type="GO" id="GO:0046872">
    <property type="term" value="F:metal ion binding"/>
    <property type="evidence" value="ECO:0007669"/>
    <property type="project" value="UniProtKB-KW"/>
</dbReference>
<proteinExistence type="predicted"/>
<reference evidence="7" key="1">
    <citation type="submission" date="2022-12" db="EMBL/GenBank/DDBJ databases">
        <authorList>
            <person name="Petersen C."/>
        </authorList>
    </citation>
    <scope>NUCLEOTIDE SEQUENCE</scope>
    <source>
        <strain evidence="7">IBT 21472</strain>
    </source>
</reference>
<keyword evidence="4" id="KW-0804">Transcription</keyword>
<evidence type="ECO:0000256" key="1">
    <source>
        <dbReference type="ARBA" id="ARBA00022723"/>
    </source>
</evidence>
<evidence type="ECO:0000256" key="6">
    <source>
        <dbReference type="SAM" id="MobiDB-lite"/>
    </source>
</evidence>
<keyword evidence="3" id="KW-0805">Transcription regulation</keyword>
<dbReference type="PANTHER" id="PTHR47660">
    <property type="entry name" value="TRANSCRIPTION FACTOR WITH C2H2 AND ZN(2)-CYS(6) DNA BINDING DOMAIN (EUROFUNG)-RELATED-RELATED"/>
    <property type="match status" value="1"/>
</dbReference>
<organism evidence="7 8">
    <name type="scientific">Penicillium atrosanguineum</name>
    <dbReference type="NCBI Taxonomy" id="1132637"/>
    <lineage>
        <taxon>Eukaryota</taxon>
        <taxon>Fungi</taxon>
        <taxon>Dikarya</taxon>
        <taxon>Ascomycota</taxon>
        <taxon>Pezizomycotina</taxon>
        <taxon>Eurotiomycetes</taxon>
        <taxon>Eurotiomycetidae</taxon>
        <taxon>Eurotiales</taxon>
        <taxon>Aspergillaceae</taxon>
        <taxon>Penicillium</taxon>
    </lineage>
</organism>
<evidence type="ECO:0000313" key="8">
    <source>
        <dbReference type="Proteomes" id="UP001147746"/>
    </source>
</evidence>
<protein>
    <submittedName>
        <fullName evidence="7">Uncharacterized protein</fullName>
    </submittedName>
</protein>
<keyword evidence="5" id="KW-0539">Nucleus</keyword>